<sequence length="380" mass="44275">MYYYICVFDMDQRHKKIARTLNNLYQRDFTLITNNKNKVSSDINVEYIPFTYTPGRNYFSKVIDLLRASRAIKFAHSSEGSTNIVICDSLLSMFFYKVASFMRRTNNKVVYCVPDIPNDSFDNRPGIKNRLLFNLINLLEKFSVKGIKHCIFTSEGYVQYYNKVIKGDYSYFILENKPSSYDVDFTHVKTEPCAENTLNEISSPLRIGYFGIIRYKEILLNLIEVSQKFNVEIIIAGICGFSEELKKYSNVHLFGEYDYNQIGSLYSKVDLCLAMYDRKMLNVRLALPNKLYESMVYDTPILVSKGTYLGEIVDEKRIGYSVDPYDKDELEQLLSYLTSTEGRKELRTRSKHIHNSSNELYFETQINDLETYLNQVSDKG</sequence>
<evidence type="ECO:0000313" key="3">
    <source>
        <dbReference type="Proteomes" id="UP001595715"/>
    </source>
</evidence>
<keyword evidence="3" id="KW-1185">Reference proteome</keyword>
<proteinExistence type="predicted"/>
<keyword evidence="2" id="KW-0328">Glycosyltransferase</keyword>
<dbReference type="Proteomes" id="UP001595715">
    <property type="component" value="Unassembled WGS sequence"/>
</dbReference>
<dbReference type="EMBL" id="JBHSAM010000025">
    <property type="protein sequence ID" value="MFC4100414.1"/>
    <property type="molecule type" value="Genomic_DNA"/>
</dbReference>
<accession>A0ABV8K341</accession>
<dbReference type="InterPro" id="IPR001296">
    <property type="entry name" value="Glyco_trans_1"/>
</dbReference>
<keyword evidence="2" id="KW-0808">Transferase</keyword>
<reference evidence="3" key="1">
    <citation type="journal article" date="2019" name="Int. J. Syst. Evol. Microbiol.">
        <title>The Global Catalogue of Microorganisms (GCM) 10K type strain sequencing project: providing services to taxonomists for standard genome sequencing and annotation.</title>
        <authorList>
            <consortium name="The Broad Institute Genomics Platform"/>
            <consortium name="The Broad Institute Genome Sequencing Center for Infectious Disease"/>
            <person name="Wu L."/>
            <person name="Ma J."/>
        </authorList>
    </citation>
    <scope>NUCLEOTIDE SEQUENCE [LARGE SCALE GENOMIC DNA]</scope>
    <source>
        <strain evidence="3">IBRC-M 10987</strain>
    </source>
</reference>
<dbReference type="EC" id="2.4.-.-" evidence="2"/>
<comment type="caution">
    <text evidence="2">The sequence shown here is derived from an EMBL/GenBank/DDBJ whole genome shotgun (WGS) entry which is preliminary data.</text>
</comment>
<organism evidence="2 3">
    <name type="scientific">Paenibacillus xanthanilyticus</name>
    <dbReference type="NCBI Taxonomy" id="1783531"/>
    <lineage>
        <taxon>Bacteria</taxon>
        <taxon>Bacillati</taxon>
        <taxon>Bacillota</taxon>
        <taxon>Bacilli</taxon>
        <taxon>Bacillales</taxon>
        <taxon>Paenibacillaceae</taxon>
        <taxon>Paenibacillus</taxon>
    </lineage>
</organism>
<protein>
    <submittedName>
        <fullName evidence="2">Glycosyltransferase</fullName>
        <ecNumber evidence="2">2.4.-.-</ecNumber>
    </submittedName>
</protein>
<dbReference type="GO" id="GO:0016757">
    <property type="term" value="F:glycosyltransferase activity"/>
    <property type="evidence" value="ECO:0007669"/>
    <property type="project" value="UniProtKB-KW"/>
</dbReference>
<evidence type="ECO:0000259" key="1">
    <source>
        <dbReference type="Pfam" id="PF00534"/>
    </source>
</evidence>
<feature type="domain" description="Glycosyl transferase family 1" evidence="1">
    <location>
        <begin position="228"/>
        <end position="346"/>
    </location>
</feature>
<dbReference type="RefSeq" id="WP_377719082.1">
    <property type="nucleotide sequence ID" value="NZ_JBHSAM010000025.1"/>
</dbReference>
<name>A0ABV8K341_9BACL</name>
<dbReference type="Gene3D" id="3.40.50.2000">
    <property type="entry name" value="Glycogen Phosphorylase B"/>
    <property type="match status" value="1"/>
</dbReference>
<dbReference type="Pfam" id="PF00534">
    <property type="entry name" value="Glycos_transf_1"/>
    <property type="match status" value="1"/>
</dbReference>
<dbReference type="SUPFAM" id="SSF53756">
    <property type="entry name" value="UDP-Glycosyltransferase/glycogen phosphorylase"/>
    <property type="match status" value="1"/>
</dbReference>
<gene>
    <name evidence="2" type="ORF">ACFOZ8_12225</name>
</gene>
<evidence type="ECO:0000313" key="2">
    <source>
        <dbReference type="EMBL" id="MFC4100414.1"/>
    </source>
</evidence>